<dbReference type="Proteomes" id="UP001438707">
    <property type="component" value="Unassembled WGS sequence"/>
</dbReference>
<dbReference type="InterPro" id="IPR050185">
    <property type="entry name" value="Ub_carboxyl-term_hydrolase"/>
</dbReference>
<dbReference type="InterPro" id="IPR038765">
    <property type="entry name" value="Papain-like_cys_pep_sf"/>
</dbReference>
<comment type="similarity">
    <text evidence="1">Belongs to the peptidase C19 family.</text>
</comment>
<dbReference type="InterPro" id="IPR028889">
    <property type="entry name" value="USP"/>
</dbReference>
<dbReference type="SUPFAM" id="SSF54001">
    <property type="entry name" value="Cysteine proteinases"/>
    <property type="match status" value="1"/>
</dbReference>
<dbReference type="Pfam" id="PF00443">
    <property type="entry name" value="UCH"/>
    <property type="match status" value="1"/>
</dbReference>
<feature type="compositionally biased region" description="Low complexity" evidence="2">
    <location>
        <begin position="557"/>
        <end position="572"/>
    </location>
</feature>
<gene>
    <name evidence="4" type="ORF">WJX74_007380</name>
</gene>
<dbReference type="EMBL" id="JALJOS010000003">
    <property type="protein sequence ID" value="KAK9841536.1"/>
    <property type="molecule type" value="Genomic_DNA"/>
</dbReference>
<keyword evidence="5" id="KW-1185">Reference proteome</keyword>
<reference evidence="4 5" key="1">
    <citation type="journal article" date="2024" name="Nat. Commun.">
        <title>Phylogenomics reveals the evolutionary origins of lichenization in chlorophyte algae.</title>
        <authorList>
            <person name="Puginier C."/>
            <person name="Libourel C."/>
            <person name="Otte J."/>
            <person name="Skaloud P."/>
            <person name="Haon M."/>
            <person name="Grisel S."/>
            <person name="Petersen M."/>
            <person name="Berrin J.G."/>
            <person name="Delaux P.M."/>
            <person name="Dal Grande F."/>
            <person name="Keller J."/>
        </authorList>
    </citation>
    <scope>NUCLEOTIDE SEQUENCE [LARGE SCALE GENOMIC DNA]</scope>
    <source>
        <strain evidence="4 5">SAG 2145</strain>
    </source>
</reference>
<proteinExistence type="inferred from homology"/>
<dbReference type="AlphaFoldDB" id="A0AAW1S737"/>
<feature type="compositionally biased region" description="Low complexity" evidence="2">
    <location>
        <begin position="510"/>
        <end position="523"/>
    </location>
</feature>
<dbReference type="PROSITE" id="PS00972">
    <property type="entry name" value="USP_1"/>
    <property type="match status" value="1"/>
</dbReference>
<evidence type="ECO:0000313" key="4">
    <source>
        <dbReference type="EMBL" id="KAK9841536.1"/>
    </source>
</evidence>
<feature type="region of interest" description="Disordered" evidence="2">
    <location>
        <begin position="392"/>
        <end position="447"/>
    </location>
</feature>
<feature type="compositionally biased region" description="Polar residues" evidence="2">
    <location>
        <begin position="1018"/>
        <end position="1033"/>
    </location>
</feature>
<dbReference type="GO" id="GO:0016579">
    <property type="term" value="P:protein deubiquitination"/>
    <property type="evidence" value="ECO:0007669"/>
    <property type="project" value="InterPro"/>
</dbReference>
<feature type="compositionally biased region" description="Polar residues" evidence="2">
    <location>
        <begin position="639"/>
        <end position="657"/>
    </location>
</feature>
<evidence type="ECO:0000256" key="2">
    <source>
        <dbReference type="SAM" id="MobiDB-lite"/>
    </source>
</evidence>
<feature type="domain" description="USP" evidence="3">
    <location>
        <begin position="174"/>
        <end position="1118"/>
    </location>
</feature>
<dbReference type="InterPro" id="IPR013083">
    <property type="entry name" value="Znf_RING/FYVE/PHD"/>
</dbReference>
<dbReference type="GO" id="GO:0004843">
    <property type="term" value="F:cysteine-type deubiquitinase activity"/>
    <property type="evidence" value="ECO:0007669"/>
    <property type="project" value="InterPro"/>
</dbReference>
<evidence type="ECO:0000256" key="1">
    <source>
        <dbReference type="ARBA" id="ARBA00009085"/>
    </source>
</evidence>
<dbReference type="PANTHER" id="PTHR21646">
    <property type="entry name" value="UBIQUITIN CARBOXYL-TERMINAL HYDROLASE"/>
    <property type="match status" value="1"/>
</dbReference>
<feature type="compositionally biased region" description="Low complexity" evidence="2">
    <location>
        <begin position="767"/>
        <end position="802"/>
    </location>
</feature>
<dbReference type="Gene3D" id="3.90.70.10">
    <property type="entry name" value="Cysteine proteinases"/>
    <property type="match status" value="2"/>
</dbReference>
<protein>
    <recommendedName>
        <fullName evidence="3">USP domain-containing protein</fullName>
    </recommendedName>
</protein>
<evidence type="ECO:0000259" key="3">
    <source>
        <dbReference type="PROSITE" id="PS50235"/>
    </source>
</evidence>
<organism evidence="4 5">
    <name type="scientific">Apatococcus lobatus</name>
    <dbReference type="NCBI Taxonomy" id="904363"/>
    <lineage>
        <taxon>Eukaryota</taxon>
        <taxon>Viridiplantae</taxon>
        <taxon>Chlorophyta</taxon>
        <taxon>core chlorophytes</taxon>
        <taxon>Trebouxiophyceae</taxon>
        <taxon>Chlorellales</taxon>
        <taxon>Chlorellaceae</taxon>
        <taxon>Apatococcus</taxon>
    </lineage>
</organism>
<feature type="region of interest" description="Disordered" evidence="2">
    <location>
        <begin position="929"/>
        <end position="948"/>
    </location>
</feature>
<comment type="caution">
    <text evidence="4">The sequence shown here is derived from an EMBL/GenBank/DDBJ whole genome shotgun (WGS) entry which is preliminary data.</text>
</comment>
<accession>A0AAW1S737</accession>
<feature type="compositionally biased region" description="Low complexity" evidence="2">
    <location>
        <begin position="996"/>
        <end position="1011"/>
    </location>
</feature>
<feature type="region of interest" description="Disordered" evidence="2">
    <location>
        <begin position="719"/>
        <end position="813"/>
    </location>
</feature>
<dbReference type="Gene3D" id="3.30.40.10">
    <property type="entry name" value="Zinc/RING finger domain, C3HC4 (zinc finger)"/>
    <property type="match status" value="1"/>
</dbReference>
<name>A0AAW1S737_9CHLO</name>
<evidence type="ECO:0000313" key="5">
    <source>
        <dbReference type="Proteomes" id="UP001438707"/>
    </source>
</evidence>
<feature type="region of interest" description="Disordered" evidence="2">
    <location>
        <begin position="483"/>
        <end position="538"/>
    </location>
</feature>
<dbReference type="InterPro" id="IPR018200">
    <property type="entry name" value="USP_CS"/>
</dbReference>
<dbReference type="PROSITE" id="PS50235">
    <property type="entry name" value="USP_3"/>
    <property type="match status" value="1"/>
</dbReference>
<feature type="region of interest" description="Disordered" evidence="2">
    <location>
        <begin position="554"/>
        <end position="579"/>
    </location>
</feature>
<dbReference type="PROSITE" id="PS00973">
    <property type="entry name" value="USP_2"/>
    <property type="match status" value="1"/>
</dbReference>
<feature type="region of interest" description="Disordered" evidence="2">
    <location>
        <begin position="599"/>
        <end position="694"/>
    </location>
</feature>
<feature type="region of interest" description="Disordered" evidence="2">
    <location>
        <begin position="986"/>
        <end position="1042"/>
    </location>
</feature>
<feature type="compositionally biased region" description="Pro residues" evidence="2">
    <location>
        <begin position="392"/>
        <end position="404"/>
    </location>
</feature>
<feature type="compositionally biased region" description="Polar residues" evidence="2">
    <location>
        <begin position="747"/>
        <end position="761"/>
    </location>
</feature>
<dbReference type="InterPro" id="IPR001394">
    <property type="entry name" value="Peptidase_C19_UCH"/>
</dbReference>
<sequence length="1132" mass="118226">MPTRPRSAGCKHLQAWKARHAGHASEYEVLQTCLTEKQSSSYTGNASGNSGFRHPWLCLHCAKGCLNVEAHSRSHSELALQGHHVLLDVKRSELFCCCCHDYQYDGLFDRILLAANVLATTGPATNAPSMSLPPGPGLDRKRKLQTTDQEAATKRMCPCPAAPDGGSSLAAGLRGLNNLGQTCFMNSVLQAMLHAPLLKDQYLGGFHPRSSCQRRECLDCELDAVFSAAYSGERHPYSPAKFLWSWWQHAADQLAGHQQQDAHEFYLFMLSRLGQAVAAEPATPTCTSGNPSIHSPGVAEDLLDVEGPWLSNGCCSQPNGMHPAEAAAQPSAAMDTGQPVHATLGEAEQPGLVSETFGGELRSDVTCCACGYTSTAVDPFLDISLDIDPPSTFPPPALPIPRATPPSAHAAAGPNGKSRGRAKGQSKAGTGRGRSRGRGGRFASGRGDVHEAAAISRAGSAASPHDGMAEVTELQPLADQPLAATQHQAAWEATPEPSAGDAPDAELSMAAGGSARAASPSPNRAEDSGGAGTPAADAGLDIIQVSSPGGKIRVRMQRSPSCGPQGPSSQAGAAPCAADQHDSKAALGLAASATEGADSVDAGSTVKPAAAAGQDQEASGPRNPTSPIPSRPQPAMAASTANALSGSDPSNALTASPHQRPLSPASTGSRPTGSKGKGRGSAKQAAGRPLRCGSCFTCRNKQLKKACLRNKELRDQGLEVPTLASPFRPPLAPSRRSSDGVDPGASNAPSDSSGPHSSTPGPLSRLVHPSGKPSKPSVVPKPRAESPSSGLKPPASPPAAASDGMQGKQLPLWDGKPVFTASLEPRAPDTANLLGCLHRFTRQENLGPREQWICARCKTGQRAIKQMSIRKLPSILTLHVKRFEHRNLHGLGRKLETPLAFPVARLNMWPFLSACILRHRFKARIPCSPPDSELSRAGMDSGAPPSAALQQHGMDVKVEGASTWQPRTSQEGTLLGSWNGSSQKIDASAAAKMGPAARGKAQKGAKGSAARQLKRDASANSSPSFSRPQSPKSKGQLPAVGSMKSGLHNGLTHAGSRASSLYDLFCVICHRGSLAGGHYTAFLRCGPQWFLCDDACLMAVAVADVAACQPYMLFYSRTNRATALMQAGATYA</sequence>